<evidence type="ECO:0000259" key="1">
    <source>
        <dbReference type="Pfam" id="PF02739"/>
    </source>
</evidence>
<dbReference type="Pfam" id="PF02739">
    <property type="entry name" value="5_3_exonuc_N"/>
    <property type="match status" value="1"/>
</dbReference>
<feature type="domain" description="5'-3' exonuclease alpha-helical arch N-terminal" evidence="1">
    <location>
        <begin position="5"/>
        <end position="173"/>
    </location>
</feature>
<dbReference type="GO" id="GO:0003677">
    <property type="term" value="F:DNA binding"/>
    <property type="evidence" value="ECO:0007669"/>
    <property type="project" value="InterPro"/>
</dbReference>
<proteinExistence type="predicted"/>
<dbReference type="InterPro" id="IPR038969">
    <property type="entry name" value="FEN"/>
</dbReference>
<dbReference type="GO" id="GO:0017108">
    <property type="term" value="F:5'-flap endonuclease activity"/>
    <property type="evidence" value="ECO:0007669"/>
    <property type="project" value="InterPro"/>
</dbReference>
<dbReference type="SUPFAM" id="SSF88723">
    <property type="entry name" value="PIN domain-like"/>
    <property type="match status" value="1"/>
</dbReference>
<dbReference type="InterPro" id="IPR029060">
    <property type="entry name" value="PIN-like_dom_sf"/>
</dbReference>
<dbReference type="InterPro" id="IPR020046">
    <property type="entry name" value="5-3_exonucl_a-hlix_arch_N"/>
</dbReference>
<dbReference type="Gene3D" id="1.10.150.20">
    <property type="entry name" value="5' to 3' exonuclease, C-terminal subdomain"/>
    <property type="match status" value="1"/>
</dbReference>
<dbReference type="EMBL" id="MN740976">
    <property type="protein sequence ID" value="QHU20935.1"/>
    <property type="molecule type" value="Genomic_DNA"/>
</dbReference>
<reference evidence="2" key="1">
    <citation type="journal article" date="2020" name="Nature">
        <title>Giant virus diversity and host interactions through global metagenomics.</title>
        <authorList>
            <person name="Schulz F."/>
            <person name="Roux S."/>
            <person name="Paez-Espino D."/>
            <person name="Jungbluth S."/>
            <person name="Walsh D.A."/>
            <person name="Denef V.J."/>
            <person name="McMahon K.D."/>
            <person name="Konstantinidis K.T."/>
            <person name="Eloe-Fadrosh E.A."/>
            <person name="Kyrpides N.C."/>
            <person name="Woyke T."/>
        </authorList>
    </citation>
    <scope>NUCLEOTIDE SEQUENCE</scope>
    <source>
        <strain evidence="2">GVMAG-S-3300013094-100</strain>
    </source>
</reference>
<dbReference type="PANTHER" id="PTHR42646:SF2">
    <property type="entry name" value="5'-3' EXONUCLEASE FAMILY PROTEIN"/>
    <property type="match status" value="1"/>
</dbReference>
<organism evidence="2">
    <name type="scientific">viral metagenome</name>
    <dbReference type="NCBI Taxonomy" id="1070528"/>
    <lineage>
        <taxon>unclassified sequences</taxon>
        <taxon>metagenomes</taxon>
        <taxon>organismal metagenomes</taxon>
    </lineage>
</organism>
<evidence type="ECO:0000313" key="2">
    <source>
        <dbReference type="EMBL" id="QHU20935.1"/>
    </source>
</evidence>
<sequence length="270" mass="32168">MDKNILLFDTSYYVFYRYFATLRWYGFQKETPKDLDHSKIHENEEFITAFKKHIDQDFAKLQKKWEIEKSNIIFCADCARADIWRMEIFPDYKGSRKIASTFNGNIFHTFYKYIEDEKYTIISGKHLEADDVVYLIVHTIKELTPKHKQIIIITNDNDYLQIKSTNVEIYNMMGKDIALRTEGKPENDLLKKILIGDVADNIINICPKMGEKTAQKLITMNESEREEWIDSKGCRKQYELNKTLIDFRNIPKQYSDPLVKYLKEEYFKTE</sequence>
<name>A0A6C0KSJ8_9ZZZZ</name>
<dbReference type="GO" id="GO:0033567">
    <property type="term" value="P:DNA replication, Okazaki fragment processing"/>
    <property type="evidence" value="ECO:0007669"/>
    <property type="project" value="InterPro"/>
</dbReference>
<accession>A0A6C0KSJ8</accession>
<dbReference type="SUPFAM" id="SSF47807">
    <property type="entry name" value="5' to 3' exonuclease, C-terminal subdomain"/>
    <property type="match status" value="1"/>
</dbReference>
<protein>
    <recommendedName>
        <fullName evidence="1">5'-3' exonuclease alpha-helical arch N-terminal domain-containing protein</fullName>
    </recommendedName>
</protein>
<dbReference type="InterPro" id="IPR036279">
    <property type="entry name" value="5-3_exonuclease_C_sf"/>
</dbReference>
<dbReference type="Gene3D" id="3.40.50.1010">
    <property type="entry name" value="5'-nuclease"/>
    <property type="match status" value="1"/>
</dbReference>
<dbReference type="AlphaFoldDB" id="A0A6C0KSJ8"/>
<dbReference type="PANTHER" id="PTHR42646">
    <property type="entry name" value="FLAP ENDONUCLEASE XNI"/>
    <property type="match status" value="1"/>
</dbReference>